<feature type="non-terminal residue" evidence="2">
    <location>
        <position position="63"/>
    </location>
</feature>
<keyword evidence="3" id="KW-1185">Reference proteome</keyword>
<evidence type="ECO:0000256" key="1">
    <source>
        <dbReference type="SAM" id="MobiDB-lite"/>
    </source>
</evidence>
<proteinExistence type="predicted"/>
<gene>
    <name evidence="2" type="ORF">KI387_039633</name>
</gene>
<feature type="non-terminal residue" evidence="2">
    <location>
        <position position="1"/>
    </location>
</feature>
<reference evidence="2 3" key="1">
    <citation type="journal article" date="2021" name="Nat. Plants">
        <title>The Taxus genome provides insights into paclitaxel biosynthesis.</title>
        <authorList>
            <person name="Xiong X."/>
            <person name="Gou J."/>
            <person name="Liao Q."/>
            <person name="Li Y."/>
            <person name="Zhou Q."/>
            <person name="Bi G."/>
            <person name="Li C."/>
            <person name="Du R."/>
            <person name="Wang X."/>
            <person name="Sun T."/>
            <person name="Guo L."/>
            <person name="Liang H."/>
            <person name="Lu P."/>
            <person name="Wu Y."/>
            <person name="Zhang Z."/>
            <person name="Ro D.K."/>
            <person name="Shang Y."/>
            <person name="Huang S."/>
            <person name="Yan J."/>
        </authorList>
    </citation>
    <scope>NUCLEOTIDE SEQUENCE [LARGE SCALE GENOMIC DNA]</scope>
    <source>
        <strain evidence="2">Ta-2019</strain>
    </source>
</reference>
<dbReference type="EMBL" id="JAHRHJ020000011">
    <property type="protein sequence ID" value="KAH9296045.1"/>
    <property type="molecule type" value="Genomic_DNA"/>
</dbReference>
<organism evidence="2 3">
    <name type="scientific">Taxus chinensis</name>
    <name type="common">Chinese yew</name>
    <name type="synonym">Taxus wallichiana var. chinensis</name>
    <dbReference type="NCBI Taxonomy" id="29808"/>
    <lineage>
        <taxon>Eukaryota</taxon>
        <taxon>Viridiplantae</taxon>
        <taxon>Streptophyta</taxon>
        <taxon>Embryophyta</taxon>
        <taxon>Tracheophyta</taxon>
        <taxon>Spermatophyta</taxon>
        <taxon>Pinopsida</taxon>
        <taxon>Pinidae</taxon>
        <taxon>Conifers II</taxon>
        <taxon>Cupressales</taxon>
        <taxon>Taxaceae</taxon>
        <taxon>Taxus</taxon>
    </lineage>
</organism>
<comment type="caution">
    <text evidence="2">The sequence shown here is derived from an EMBL/GenBank/DDBJ whole genome shotgun (WGS) entry which is preliminary data.</text>
</comment>
<sequence>SPIRKKQKVIEEVDSEETKSLEKYRGDRDDDEEDEPEGDQEPLVFSMYDSREEGAEDKNDYLF</sequence>
<accession>A0AA38C9Q2</accession>
<feature type="compositionally biased region" description="Acidic residues" evidence="1">
    <location>
        <begin position="29"/>
        <end position="40"/>
    </location>
</feature>
<feature type="region of interest" description="Disordered" evidence="1">
    <location>
        <begin position="1"/>
        <end position="63"/>
    </location>
</feature>
<dbReference type="Proteomes" id="UP000824469">
    <property type="component" value="Unassembled WGS sequence"/>
</dbReference>
<feature type="compositionally biased region" description="Basic and acidic residues" evidence="1">
    <location>
        <begin position="49"/>
        <end position="63"/>
    </location>
</feature>
<protein>
    <submittedName>
        <fullName evidence="2">Uncharacterized protein</fullName>
    </submittedName>
</protein>
<name>A0AA38C9Q2_TAXCH</name>
<evidence type="ECO:0000313" key="2">
    <source>
        <dbReference type="EMBL" id="KAH9296045.1"/>
    </source>
</evidence>
<feature type="compositionally biased region" description="Basic and acidic residues" evidence="1">
    <location>
        <begin position="8"/>
        <end position="28"/>
    </location>
</feature>
<dbReference type="AlphaFoldDB" id="A0AA38C9Q2"/>
<evidence type="ECO:0000313" key="3">
    <source>
        <dbReference type="Proteomes" id="UP000824469"/>
    </source>
</evidence>